<organism evidence="1 2">
    <name type="scientific">Oryza rufipogon</name>
    <name type="common">Brownbeard rice</name>
    <name type="synonym">Asian wild rice</name>
    <dbReference type="NCBI Taxonomy" id="4529"/>
    <lineage>
        <taxon>Eukaryota</taxon>
        <taxon>Viridiplantae</taxon>
        <taxon>Streptophyta</taxon>
        <taxon>Embryophyta</taxon>
        <taxon>Tracheophyta</taxon>
        <taxon>Spermatophyta</taxon>
        <taxon>Magnoliopsida</taxon>
        <taxon>Liliopsida</taxon>
        <taxon>Poales</taxon>
        <taxon>Poaceae</taxon>
        <taxon>BOP clade</taxon>
        <taxon>Oryzoideae</taxon>
        <taxon>Oryzeae</taxon>
        <taxon>Oryzinae</taxon>
        <taxon>Oryza</taxon>
    </lineage>
</organism>
<dbReference type="AlphaFoldDB" id="A0A0E0R4U8"/>
<proteinExistence type="predicted"/>
<protein>
    <submittedName>
        <fullName evidence="1">Uncharacterized protein</fullName>
    </submittedName>
</protein>
<dbReference type="HOGENOM" id="CLU_1745305_0_0_1"/>
<sequence>RWEKCSWPKIPLGPFWDDRFPGPITLTPGEISPLGPPRLSSFAFRRPPPPSAAGCLLPPSHLTPPPVIPPPLPPSRIARPPVAPREGLLLPLAVSGLSACVPAAAAGGGVDGGDGDVRPVAFCEDAVSPCTYFFAFSDGHATESLHEVLH</sequence>
<dbReference type="Gramene" id="ORUFI11G04510.2">
    <property type="protein sequence ID" value="ORUFI11G04510.2"/>
    <property type="gene ID" value="ORUFI11G04510"/>
</dbReference>
<accession>A0A0E0R4U8</accession>
<dbReference type="EnsemblPlants" id="ORUFI11G04510.2">
    <property type="protein sequence ID" value="ORUFI11G04510.2"/>
    <property type="gene ID" value="ORUFI11G04510"/>
</dbReference>
<evidence type="ECO:0000313" key="2">
    <source>
        <dbReference type="Proteomes" id="UP000008022"/>
    </source>
</evidence>
<dbReference type="Proteomes" id="UP000008022">
    <property type="component" value="Unassembled WGS sequence"/>
</dbReference>
<evidence type="ECO:0000313" key="1">
    <source>
        <dbReference type="EnsemblPlants" id="ORUFI11G04510.2"/>
    </source>
</evidence>
<reference evidence="1" key="2">
    <citation type="submission" date="2015-06" db="UniProtKB">
        <authorList>
            <consortium name="EnsemblPlants"/>
        </authorList>
    </citation>
    <scope>IDENTIFICATION</scope>
</reference>
<name>A0A0E0R4U8_ORYRU</name>
<keyword evidence="2" id="KW-1185">Reference proteome</keyword>
<reference evidence="2" key="1">
    <citation type="submission" date="2013-06" db="EMBL/GenBank/DDBJ databases">
        <authorList>
            <person name="Zhao Q."/>
        </authorList>
    </citation>
    <scope>NUCLEOTIDE SEQUENCE</scope>
    <source>
        <strain evidence="2">cv. W1943</strain>
    </source>
</reference>